<dbReference type="EMBL" id="SPLM01000072">
    <property type="protein sequence ID" value="TMW63194.1"/>
    <property type="molecule type" value="Genomic_DNA"/>
</dbReference>
<evidence type="ECO:0000256" key="1">
    <source>
        <dbReference type="RuleBase" id="RU366020"/>
    </source>
</evidence>
<comment type="catalytic activity">
    <reaction evidence="1">
        <text>O-phospho-L-threonyl-[protein] + H2O = L-threonyl-[protein] + phosphate</text>
        <dbReference type="Rhea" id="RHEA:47004"/>
        <dbReference type="Rhea" id="RHEA-COMP:11060"/>
        <dbReference type="Rhea" id="RHEA-COMP:11605"/>
        <dbReference type="ChEBI" id="CHEBI:15377"/>
        <dbReference type="ChEBI" id="CHEBI:30013"/>
        <dbReference type="ChEBI" id="CHEBI:43474"/>
        <dbReference type="ChEBI" id="CHEBI:61977"/>
        <dbReference type="EC" id="3.1.3.16"/>
    </reaction>
</comment>
<keyword evidence="5" id="KW-1185">Reference proteome</keyword>
<dbReference type="InterPro" id="IPR001932">
    <property type="entry name" value="PPM-type_phosphatase-like_dom"/>
</dbReference>
<protein>
    <recommendedName>
        <fullName evidence="1">Protein phosphatase</fullName>
        <ecNumber evidence="1">3.1.3.16</ecNumber>
    </recommendedName>
</protein>
<comment type="cofactor">
    <cofactor evidence="1">
        <name>Mn(2+)</name>
        <dbReference type="ChEBI" id="CHEBI:29035"/>
    </cofactor>
</comment>
<keyword evidence="1" id="KW-0479">Metal-binding</keyword>
<dbReference type="SMART" id="SM00331">
    <property type="entry name" value="PP2C_SIG"/>
    <property type="match status" value="1"/>
</dbReference>
<dbReference type="Pfam" id="PF07228">
    <property type="entry name" value="SpoIIE"/>
    <property type="match status" value="1"/>
</dbReference>
<evidence type="ECO:0000259" key="3">
    <source>
        <dbReference type="PROSITE" id="PS51746"/>
    </source>
</evidence>
<feature type="region of interest" description="Disordered" evidence="2">
    <location>
        <begin position="30"/>
        <end position="52"/>
    </location>
</feature>
<organism evidence="4 5">
    <name type="scientific">Pythium oligandrum</name>
    <name type="common">Mycoparasitic fungus</name>
    <dbReference type="NCBI Taxonomy" id="41045"/>
    <lineage>
        <taxon>Eukaryota</taxon>
        <taxon>Sar</taxon>
        <taxon>Stramenopiles</taxon>
        <taxon>Oomycota</taxon>
        <taxon>Peronosporomycetes</taxon>
        <taxon>Pythiales</taxon>
        <taxon>Pythiaceae</taxon>
        <taxon>Pythium</taxon>
    </lineage>
</organism>
<dbReference type="OrthoDB" id="60843at2759"/>
<reference evidence="4" key="1">
    <citation type="submission" date="2019-03" db="EMBL/GenBank/DDBJ databases">
        <title>Long read genome sequence of the mycoparasitic Pythium oligandrum ATCC 38472 isolated from sugarbeet rhizosphere.</title>
        <authorList>
            <person name="Gaulin E."/>
        </authorList>
    </citation>
    <scope>NUCLEOTIDE SEQUENCE</scope>
    <source>
        <strain evidence="4">ATCC 38472_TT</strain>
    </source>
</reference>
<dbReference type="GO" id="GO:0046872">
    <property type="term" value="F:metal ion binding"/>
    <property type="evidence" value="ECO:0007669"/>
    <property type="project" value="UniProtKB-UniRule"/>
</dbReference>
<feature type="domain" description="PPM-type phosphatase" evidence="3">
    <location>
        <begin position="77"/>
        <end position="326"/>
    </location>
</feature>
<proteinExistence type="inferred from homology"/>
<comment type="caution">
    <text evidence="4">The sequence shown here is derived from an EMBL/GenBank/DDBJ whole genome shotgun (WGS) entry which is preliminary data.</text>
</comment>
<dbReference type="InterPro" id="IPR039123">
    <property type="entry name" value="PPTC7"/>
</dbReference>
<dbReference type="EC" id="3.1.3.16" evidence="1"/>
<comment type="cofactor">
    <cofactor evidence="1">
        <name>Mg(2+)</name>
        <dbReference type="ChEBI" id="CHEBI:18420"/>
    </cofactor>
</comment>
<comment type="catalytic activity">
    <reaction evidence="1">
        <text>O-phospho-L-seryl-[protein] + H2O = L-seryl-[protein] + phosphate</text>
        <dbReference type="Rhea" id="RHEA:20629"/>
        <dbReference type="Rhea" id="RHEA-COMP:9863"/>
        <dbReference type="Rhea" id="RHEA-COMP:11604"/>
        <dbReference type="ChEBI" id="CHEBI:15377"/>
        <dbReference type="ChEBI" id="CHEBI:29999"/>
        <dbReference type="ChEBI" id="CHEBI:43474"/>
        <dbReference type="ChEBI" id="CHEBI:83421"/>
        <dbReference type="EC" id="3.1.3.16"/>
    </reaction>
</comment>
<keyword evidence="1" id="KW-0460">Magnesium</keyword>
<accession>A0A8K1FJJ6</accession>
<dbReference type="PROSITE" id="PS51746">
    <property type="entry name" value="PPM_2"/>
    <property type="match status" value="1"/>
</dbReference>
<evidence type="ECO:0000256" key="2">
    <source>
        <dbReference type="SAM" id="MobiDB-lite"/>
    </source>
</evidence>
<dbReference type="PANTHER" id="PTHR12320:SF1">
    <property type="entry name" value="PROTEIN PHOSPHATASE PTC7 HOMOLOG"/>
    <property type="match status" value="1"/>
</dbReference>
<keyword evidence="1" id="KW-0904">Protein phosphatase</keyword>
<dbReference type="GO" id="GO:0004722">
    <property type="term" value="F:protein serine/threonine phosphatase activity"/>
    <property type="evidence" value="ECO:0007669"/>
    <property type="project" value="UniProtKB-EC"/>
</dbReference>
<dbReference type="SUPFAM" id="SSF81606">
    <property type="entry name" value="PP2C-like"/>
    <property type="match status" value="1"/>
</dbReference>
<keyword evidence="1" id="KW-0464">Manganese</keyword>
<dbReference type="InterPro" id="IPR036457">
    <property type="entry name" value="PPM-type-like_dom_sf"/>
</dbReference>
<comment type="similarity">
    <text evidence="1">Belongs to the PP2C family.</text>
</comment>
<dbReference type="PANTHER" id="PTHR12320">
    <property type="entry name" value="PROTEIN PHOSPHATASE 2C"/>
    <property type="match status" value="1"/>
</dbReference>
<name>A0A8K1FJJ6_PYTOL</name>
<feature type="compositionally biased region" description="Polar residues" evidence="2">
    <location>
        <begin position="42"/>
        <end position="52"/>
    </location>
</feature>
<dbReference type="Gene3D" id="3.60.40.10">
    <property type="entry name" value="PPM-type phosphatase domain"/>
    <property type="match status" value="1"/>
</dbReference>
<dbReference type="AlphaFoldDB" id="A0A8K1FJJ6"/>
<keyword evidence="1" id="KW-0378">Hydrolase</keyword>
<dbReference type="SMART" id="SM00332">
    <property type="entry name" value="PP2Cc"/>
    <property type="match status" value="1"/>
</dbReference>
<evidence type="ECO:0000313" key="4">
    <source>
        <dbReference type="EMBL" id="TMW63194.1"/>
    </source>
</evidence>
<evidence type="ECO:0000313" key="5">
    <source>
        <dbReference type="Proteomes" id="UP000794436"/>
    </source>
</evidence>
<sequence>MAMRSMVLLRGGARLLKPASRVHQANRTFFSRAGGPRAHNAGSFSQAASSRDNSNGAAQAMTYFLDAQAACRNKRCRVGQPGQGIVANPEACGEDSYFMSPNILGVADGVGGWNENGVDPGEISRSLMRNASAFVTAKASAEPATRDVLEYAYARAVADEKVEAGSTTACLIRLKMSADSRPLLEYTNLGDSGFALIRDGAVVFRSKFQYYGRAPYQLAKVPPRFKTYGAIENQPSDADSGEIEVQDGDIIVLATDGVWDNFSSNLLSAPASFPPLVSWRRHWQNEVAGLVDVIAQDPSHAAQNIIKAALRHNLKPDDVTVIVAKVVRVAPKL</sequence>
<dbReference type="Proteomes" id="UP000794436">
    <property type="component" value="Unassembled WGS sequence"/>
</dbReference>
<gene>
    <name evidence="4" type="ORF">Poli38472_002135</name>
</gene>